<dbReference type="RefSeq" id="WP_027704714.1">
    <property type="nucleotide sequence ID" value="NZ_AP018933.1"/>
</dbReference>
<evidence type="ECO:0000313" key="2">
    <source>
        <dbReference type="Proteomes" id="UP000267342"/>
    </source>
</evidence>
<gene>
    <name evidence="1" type="ORF">ZBT109_2016</name>
</gene>
<reference evidence="1 2" key="1">
    <citation type="submission" date="2018-09" db="EMBL/GenBank/DDBJ databases">
        <title>Zymobacter palmae IAM14233 (=T109) whole genome analysis.</title>
        <authorList>
            <person name="Yanase H."/>
        </authorList>
    </citation>
    <scope>NUCLEOTIDE SEQUENCE [LARGE SCALE GENOMIC DNA]</scope>
    <source>
        <strain evidence="1 2">IAM14233</strain>
    </source>
</reference>
<sequence>MQDIHRFEATSVSCFSENGVDIIGLSDDDQEPEHFVVLMQMREDGIPGEQSIEMQTEATGRPVTEGFTAVRLARHHMEVALTEKWQELLGYGTIEVTLPERHEHQLLAQYLHLCLDNTAIELTIDN</sequence>
<keyword evidence="2" id="KW-1185">Reference proteome</keyword>
<dbReference type="EMBL" id="AP018933">
    <property type="protein sequence ID" value="BBG30761.1"/>
    <property type="molecule type" value="Genomic_DNA"/>
</dbReference>
<keyword evidence="1" id="KW-0418">Kinase</keyword>
<keyword evidence="1" id="KW-0808">Transferase</keyword>
<dbReference type="AlphaFoldDB" id="A0A348HGK9"/>
<name>A0A348HGK9_9GAMM</name>
<protein>
    <submittedName>
        <fullName evidence="1">Wall-associated kinase 3-like protein</fullName>
    </submittedName>
</protein>
<dbReference type="OrthoDB" id="6707580at2"/>
<dbReference type="Proteomes" id="UP000267342">
    <property type="component" value="Chromosome"/>
</dbReference>
<dbReference type="STRING" id="1123510.GCA_000620025_01175"/>
<dbReference type="KEGG" id="zpl:ZBT109_2016"/>
<evidence type="ECO:0000313" key="1">
    <source>
        <dbReference type="EMBL" id="BBG30761.1"/>
    </source>
</evidence>
<organism evidence="1 2">
    <name type="scientific">Zymobacter palmae</name>
    <dbReference type="NCBI Taxonomy" id="33074"/>
    <lineage>
        <taxon>Bacteria</taxon>
        <taxon>Pseudomonadati</taxon>
        <taxon>Pseudomonadota</taxon>
        <taxon>Gammaproteobacteria</taxon>
        <taxon>Oceanospirillales</taxon>
        <taxon>Halomonadaceae</taxon>
        <taxon>Zymobacter group</taxon>
        <taxon>Zymobacter</taxon>
    </lineage>
</organism>
<proteinExistence type="predicted"/>
<accession>A0A348HGK9</accession>
<dbReference type="GO" id="GO:0016301">
    <property type="term" value="F:kinase activity"/>
    <property type="evidence" value="ECO:0007669"/>
    <property type="project" value="UniProtKB-KW"/>
</dbReference>